<evidence type="ECO:0000313" key="1">
    <source>
        <dbReference type="EMBL" id="VAW59260.1"/>
    </source>
</evidence>
<reference evidence="1" key="1">
    <citation type="submission" date="2018-06" db="EMBL/GenBank/DDBJ databases">
        <authorList>
            <person name="Zhirakovskaya E."/>
        </authorList>
    </citation>
    <scope>NUCLEOTIDE SEQUENCE</scope>
</reference>
<proteinExistence type="predicted"/>
<name>A0A3B0X3D1_9ZZZZ</name>
<dbReference type="EMBL" id="UOFG01000072">
    <property type="protein sequence ID" value="VAW59260.1"/>
    <property type="molecule type" value="Genomic_DNA"/>
</dbReference>
<organism evidence="1">
    <name type="scientific">hydrothermal vent metagenome</name>
    <dbReference type="NCBI Taxonomy" id="652676"/>
    <lineage>
        <taxon>unclassified sequences</taxon>
        <taxon>metagenomes</taxon>
        <taxon>ecological metagenomes</taxon>
    </lineage>
</organism>
<gene>
    <name evidence="1" type="ORF">MNBD_GAMMA11-2626</name>
</gene>
<protein>
    <submittedName>
        <fullName evidence="1">Uncharacterized protein</fullName>
    </submittedName>
</protein>
<accession>A0A3B0X3D1</accession>
<dbReference type="AlphaFoldDB" id="A0A3B0X3D1"/>
<sequence>MMKKIYLLALPALLLSAPLFAVEHDSVYTWGQWAKGIKPAAGPVVGVTPPPAQKTDINFRPNENDAFLREAIANFQPAPPAAPGAPQVPDIVIAPTETVTTPGDRF</sequence>